<gene>
    <name evidence="9" type="ORF">METZ01_LOCUS120597</name>
</gene>
<accession>A0A381XU25</accession>
<evidence type="ECO:0000256" key="2">
    <source>
        <dbReference type="ARBA" id="ARBA00004613"/>
    </source>
</evidence>
<feature type="compositionally biased region" description="Polar residues" evidence="8">
    <location>
        <begin position="699"/>
        <end position="718"/>
    </location>
</feature>
<keyword evidence="4" id="KW-0800">Toxin</keyword>
<feature type="compositionally biased region" description="Basic and acidic residues" evidence="8">
    <location>
        <begin position="626"/>
        <end position="635"/>
    </location>
</feature>
<dbReference type="GO" id="GO:0005509">
    <property type="term" value="F:calcium ion binding"/>
    <property type="evidence" value="ECO:0007669"/>
    <property type="project" value="InterPro"/>
</dbReference>
<dbReference type="InterPro" id="IPR001343">
    <property type="entry name" value="Hemolysn_Ca-bd"/>
</dbReference>
<evidence type="ECO:0000256" key="8">
    <source>
        <dbReference type="SAM" id="MobiDB-lite"/>
    </source>
</evidence>
<dbReference type="PRINTS" id="PR00313">
    <property type="entry name" value="CABNDNGRPT"/>
</dbReference>
<dbReference type="AlphaFoldDB" id="A0A381XU25"/>
<dbReference type="PANTHER" id="PTHR38340:SF1">
    <property type="entry name" value="S-LAYER PROTEIN"/>
    <property type="match status" value="1"/>
</dbReference>
<dbReference type="PRINTS" id="PR01488">
    <property type="entry name" value="RTXTOXINA"/>
</dbReference>
<dbReference type="PROSITE" id="PS00330">
    <property type="entry name" value="HEMOLYSIN_CALCIUM"/>
    <property type="match status" value="9"/>
</dbReference>
<protein>
    <recommendedName>
        <fullName evidence="10">Calcium-binding protein</fullName>
    </recommendedName>
</protein>
<proteinExistence type="predicted"/>
<feature type="compositionally biased region" description="Basic and acidic residues" evidence="8">
    <location>
        <begin position="644"/>
        <end position="653"/>
    </location>
</feature>
<dbReference type="Pfam" id="PF00353">
    <property type="entry name" value="HemolysinCabind"/>
    <property type="match status" value="8"/>
</dbReference>
<feature type="region of interest" description="Disordered" evidence="8">
    <location>
        <begin position="696"/>
        <end position="718"/>
    </location>
</feature>
<feature type="compositionally biased region" description="Basic and acidic residues" evidence="8">
    <location>
        <begin position="375"/>
        <end position="388"/>
    </location>
</feature>
<feature type="region of interest" description="Disordered" evidence="8">
    <location>
        <begin position="364"/>
        <end position="399"/>
    </location>
</feature>
<dbReference type="InterPro" id="IPR003995">
    <property type="entry name" value="RTX_toxin_determinant-A"/>
</dbReference>
<dbReference type="EMBL" id="UINC01016232">
    <property type="protein sequence ID" value="SVA67743.1"/>
    <property type="molecule type" value="Genomic_DNA"/>
</dbReference>
<feature type="non-terminal residue" evidence="9">
    <location>
        <position position="1"/>
    </location>
</feature>
<dbReference type="GO" id="GO:0090729">
    <property type="term" value="F:toxin activity"/>
    <property type="evidence" value="ECO:0007669"/>
    <property type="project" value="UniProtKB-KW"/>
</dbReference>
<dbReference type="InterPro" id="IPR011049">
    <property type="entry name" value="Serralysin-like_metalloprot_C"/>
</dbReference>
<keyword evidence="5" id="KW-0677">Repeat</keyword>
<keyword evidence="3" id="KW-0964">Secreted</keyword>
<evidence type="ECO:0000256" key="4">
    <source>
        <dbReference type="ARBA" id="ARBA00022656"/>
    </source>
</evidence>
<evidence type="ECO:0008006" key="10">
    <source>
        <dbReference type="Google" id="ProtNLM"/>
    </source>
</evidence>
<feature type="region of interest" description="Disordered" evidence="8">
    <location>
        <begin position="131"/>
        <end position="187"/>
    </location>
</feature>
<evidence type="ECO:0000256" key="7">
    <source>
        <dbReference type="ARBA" id="ARBA00023136"/>
    </source>
</evidence>
<organism evidence="9">
    <name type="scientific">marine metagenome</name>
    <dbReference type="NCBI Taxonomy" id="408172"/>
    <lineage>
        <taxon>unclassified sequences</taxon>
        <taxon>metagenomes</taxon>
        <taxon>ecological metagenomes</taxon>
    </lineage>
</organism>
<dbReference type="GO" id="GO:0005576">
    <property type="term" value="C:extracellular region"/>
    <property type="evidence" value="ECO:0007669"/>
    <property type="project" value="UniProtKB-SubCell"/>
</dbReference>
<dbReference type="InterPro" id="IPR018511">
    <property type="entry name" value="Hemolysin-typ_Ca-bd_CS"/>
</dbReference>
<feature type="compositionally biased region" description="Basic and acidic residues" evidence="8">
    <location>
        <begin position="155"/>
        <end position="175"/>
    </location>
</feature>
<evidence type="ECO:0000256" key="5">
    <source>
        <dbReference type="ARBA" id="ARBA00022737"/>
    </source>
</evidence>
<dbReference type="PANTHER" id="PTHR38340">
    <property type="entry name" value="S-LAYER PROTEIN"/>
    <property type="match status" value="1"/>
</dbReference>
<keyword evidence="7" id="KW-0472">Membrane</keyword>
<reference evidence="9" key="1">
    <citation type="submission" date="2018-05" db="EMBL/GenBank/DDBJ databases">
        <authorList>
            <person name="Lanie J.A."/>
            <person name="Ng W.-L."/>
            <person name="Kazmierczak K.M."/>
            <person name="Andrzejewski T.M."/>
            <person name="Davidsen T.M."/>
            <person name="Wayne K.J."/>
            <person name="Tettelin H."/>
            <person name="Glass J.I."/>
            <person name="Rusch D."/>
            <person name="Podicherti R."/>
            <person name="Tsui H.-C.T."/>
            <person name="Winkler M.E."/>
        </authorList>
    </citation>
    <scope>NUCLEOTIDE SEQUENCE</scope>
</reference>
<evidence type="ECO:0000313" key="9">
    <source>
        <dbReference type="EMBL" id="SVA67743.1"/>
    </source>
</evidence>
<feature type="non-terminal residue" evidence="9">
    <location>
        <position position="718"/>
    </location>
</feature>
<evidence type="ECO:0000256" key="3">
    <source>
        <dbReference type="ARBA" id="ARBA00022525"/>
    </source>
</evidence>
<sequence length="718" mass="70735">VAIFVQNFLTPGSDTIASFNPQQDVIDFTSVNAGRPPEDFQRGAVDTARAFNDGKIVDLRGDGVSLTEIDGGTLISAGEGNSLFVANVTPDQLGAGNITVDGQAIDVSPDSDFRSILDVIAPTGGGTVVGGSGDERIIGSTGNDTLDGGAGDDTISGRRGDDRLDGGEGNDRLDGGEGNDIVEGGAGDDLLAGLSGDDTLEGGAGDDFLEGGSGDDTLVGGAGDDTLVGDGGVDTLIGGEGSDTFIARLGNRGADTISDFDPSQDILDLQQFGGIENISRLSVSEVDGGTLIEAGNGTLLVEGVTPDQLGANNVTVNGKALNVGSGGSDLESILNQLATGNTLEGGQGNDALEAVDVTLVGGRGSDTFDGGAGDDTLKGGKGNDRLDGGEGNDTLLGGDGSDTLEGGAGDDFLKGMHGNDTVEGGAGDDRVFGGQGVDTLYGGEGDDTLKGGAGSDTLTGGAGADTFEQSFNARGSDTITDFDPSQDIINLRKFGSVENISVSEVDGGTLIEAGSGSLLVEGVTPDQLGANNVTIEGQAISIDSGGSDLGSILNQLATGNQTLEGGAGDDTLAGGTGVGASATVEASVGAGVEAPATAGDDTLEVVDVTLKGGKGDDTLEGGAGDDTLKGGKGDDTLEGGAGDDYLKGGKGDDTLEGGAGDDTLKGGTGDDILAGGAGDDVLTGQKGDDTFVQDFSKPGSDTITDFNPGQDTINFTGL</sequence>
<evidence type="ECO:0000256" key="6">
    <source>
        <dbReference type="ARBA" id="ARBA00023026"/>
    </source>
</evidence>
<keyword evidence="6" id="KW-0843">Virulence</keyword>
<name>A0A381XU25_9ZZZZ</name>
<comment type="subcellular location">
    <subcellularLocation>
        <location evidence="1">Membrane</location>
    </subcellularLocation>
    <subcellularLocation>
        <location evidence="2">Secreted</location>
    </subcellularLocation>
</comment>
<dbReference type="InterPro" id="IPR050557">
    <property type="entry name" value="RTX_toxin/Mannuronan_C5-epim"/>
</dbReference>
<dbReference type="GO" id="GO:0016020">
    <property type="term" value="C:membrane"/>
    <property type="evidence" value="ECO:0007669"/>
    <property type="project" value="UniProtKB-SubCell"/>
</dbReference>
<dbReference type="Gene3D" id="2.150.10.10">
    <property type="entry name" value="Serralysin-like metalloprotease, C-terminal"/>
    <property type="match status" value="6"/>
</dbReference>
<evidence type="ECO:0000256" key="1">
    <source>
        <dbReference type="ARBA" id="ARBA00004370"/>
    </source>
</evidence>
<dbReference type="SUPFAM" id="SSF51120">
    <property type="entry name" value="beta-Roll"/>
    <property type="match status" value="5"/>
</dbReference>
<feature type="region of interest" description="Disordered" evidence="8">
    <location>
        <begin position="613"/>
        <end position="667"/>
    </location>
</feature>